<feature type="compositionally biased region" description="Acidic residues" evidence="1">
    <location>
        <begin position="1090"/>
        <end position="1112"/>
    </location>
</feature>
<name>K0SQX8_THAOC</name>
<protein>
    <submittedName>
        <fullName evidence="2">Uncharacterized protein</fullName>
    </submittedName>
</protein>
<accession>K0SQX8</accession>
<sequence>MVTGTSSSAVLIAAAGGTVVLAPGDEGDALSSASHAQRRVSTNERAILEKSRSTWGGGAKRLLSQAAQKGGRKGRALSAPKMIVGMRKRRFCSWASPRLVMASRLVMYALLFALLPSPIICESEDYYCGMDWVHAANACPKPCPTGTDVECTDQLGDEYACFYYTGCYERYQSGEFGPLETDEPEVIEEGEELVEQETVIEATLSPNTNQYCASTWIQAMINCGGLDEEKACPNGDHDCDENEMCQTDTNCDHYLVELESEVQFTLIGPENTLERVEEQAIFLNVTGEYLRRTLESLKISFTSMEILEQEMVAGEVKVNVMIKAVHRPAMGTFTQKLDSIAENTINLQGQDVVKELKRTGNSEQEYYFAKIWDISVLGAAQLTERPTEIPAVAPTVKPEPTGKTGQAFVRASPHFKTYISFLESPFPTVTDKPSGMPTESLPSVIVTGSREDLQLGGMTTSSYGYVFNMRTKPDANVVLLTGMDFYTEATSDINFELWTYAGNYQDKKGAMDGSWTKIGGGVTRGRGIGRYTAIPEGMFKPVSIDGGGATRAFYLTLDSINLVYKLGQDAGIRGAPPDTYVHHESQDIEIWEGEGVLNYNRTKAEVGLPPFPDTSITVFYRYPRSFLGAVYYDSVPCQSLPCPLIPTGMPTVPPPTKSPATAEPSLQPTTEAPMTAAPTPSVTSAPISPTESPTVEPSSTSSRPFLTSLTTVTQRELASTTTSTSYGYIFNVRTKAEVGAVLIKGMDFYTDKFGSVNYELWTRPGTFIGNRGRYSGWELIATGSINGKGVGELTSIPEEDFTEVSINGGGSDQGTRAFYITLNSKDLVYQAPDQGGSLASKADVNVHDETDEIEIYDGEAILAYPFPPQSQSYMYRAPRKFLGTIYYDRLPCRPLSAFGIIRELPCPEGVAPTASPTIFSPTIFATNVPSIGGAVDEKPAIRANPTPAPSTLRGSISSDYFCGKSWVDAMTHCRVPCPSGENSECADIDPDYECQGFTGCSQAKLLLTDPPSGSPSKRPTSNPTTLKPTNPLTDSPTGRPTTASPTPSRTTFEDAAEDPSETESVDYSEGSIVSPTKKPIDGLADVAAASDEEGDAASDEENPPAAVEDADATGDVGLDAGEASVGTAGRSTTTQATAISVAGGGASDESSGTESTQIAAPSPSDGEGEAPAEEENADQVDPSTVESSEDAAGGETETIDFVEDFAEDEPLVEPLAGSACSCTQLFGRGVMAFSIALLI</sequence>
<feature type="compositionally biased region" description="Polar residues" evidence="1">
    <location>
        <begin position="1148"/>
        <end position="1159"/>
    </location>
</feature>
<organism evidence="2 3">
    <name type="scientific">Thalassiosira oceanica</name>
    <name type="common">Marine diatom</name>
    <dbReference type="NCBI Taxonomy" id="159749"/>
    <lineage>
        <taxon>Eukaryota</taxon>
        <taxon>Sar</taxon>
        <taxon>Stramenopiles</taxon>
        <taxon>Ochrophyta</taxon>
        <taxon>Bacillariophyta</taxon>
        <taxon>Coscinodiscophyceae</taxon>
        <taxon>Thalassiosirophycidae</taxon>
        <taxon>Thalassiosirales</taxon>
        <taxon>Thalassiosiraceae</taxon>
        <taxon>Thalassiosira</taxon>
    </lineage>
</organism>
<dbReference type="PANTHER" id="PTHR33683">
    <property type="entry name" value="1, PUTATIVE-RELATED"/>
    <property type="match status" value="1"/>
</dbReference>
<keyword evidence="3" id="KW-1185">Reference proteome</keyword>
<evidence type="ECO:0000313" key="2">
    <source>
        <dbReference type="EMBL" id="EJK67424.1"/>
    </source>
</evidence>
<feature type="compositionally biased region" description="Low complexity" evidence="1">
    <location>
        <begin position="688"/>
        <end position="702"/>
    </location>
</feature>
<gene>
    <name evidence="2" type="ORF">THAOC_11542</name>
</gene>
<dbReference type="EMBL" id="AGNL01013134">
    <property type="protein sequence ID" value="EJK67424.1"/>
    <property type="molecule type" value="Genomic_DNA"/>
</dbReference>
<feature type="compositionally biased region" description="Polar residues" evidence="1">
    <location>
        <begin position="1129"/>
        <end position="1138"/>
    </location>
</feature>
<dbReference type="Proteomes" id="UP000266841">
    <property type="component" value="Unassembled WGS sequence"/>
</dbReference>
<reference evidence="2 3" key="1">
    <citation type="journal article" date="2012" name="Genome Biol.">
        <title>Genome and low-iron response of an oceanic diatom adapted to chronic iron limitation.</title>
        <authorList>
            <person name="Lommer M."/>
            <person name="Specht M."/>
            <person name="Roy A.S."/>
            <person name="Kraemer L."/>
            <person name="Andreson R."/>
            <person name="Gutowska M.A."/>
            <person name="Wolf J."/>
            <person name="Bergner S.V."/>
            <person name="Schilhabel M.B."/>
            <person name="Klostermeier U.C."/>
            <person name="Beiko R.G."/>
            <person name="Rosenstiel P."/>
            <person name="Hippler M."/>
            <person name="Laroche J."/>
        </authorList>
    </citation>
    <scope>NUCLEOTIDE SEQUENCE [LARGE SCALE GENOMIC DNA]</scope>
    <source>
        <strain evidence="2 3">CCMP1005</strain>
    </source>
</reference>
<feature type="region of interest" description="Disordered" evidence="1">
    <location>
        <begin position="651"/>
        <end position="706"/>
    </location>
</feature>
<feature type="compositionally biased region" description="Low complexity" evidence="1">
    <location>
        <begin position="668"/>
        <end position="680"/>
    </location>
</feature>
<feature type="compositionally biased region" description="Acidic residues" evidence="1">
    <location>
        <begin position="1054"/>
        <end position="1066"/>
    </location>
</feature>
<evidence type="ECO:0000256" key="1">
    <source>
        <dbReference type="SAM" id="MobiDB-lite"/>
    </source>
</evidence>
<dbReference type="AlphaFoldDB" id="K0SQX8"/>
<evidence type="ECO:0000313" key="3">
    <source>
        <dbReference type="Proteomes" id="UP000266841"/>
    </source>
</evidence>
<comment type="caution">
    <text evidence="2">The sequence shown here is derived from an EMBL/GenBank/DDBJ whole genome shotgun (WGS) entry which is preliminary data.</text>
</comment>
<proteinExistence type="predicted"/>
<feature type="compositionally biased region" description="Acidic residues" evidence="1">
    <location>
        <begin position="1166"/>
        <end position="1178"/>
    </location>
</feature>
<feature type="region of interest" description="Disordered" evidence="1">
    <location>
        <begin position="1005"/>
        <end position="1198"/>
    </location>
</feature>
<feature type="compositionally biased region" description="Low complexity" evidence="1">
    <location>
        <begin position="1019"/>
        <end position="1050"/>
    </location>
</feature>
<dbReference type="PANTHER" id="PTHR33683:SF46">
    <property type="entry name" value="SUSHI DOMAIN-CONTAINING PROTEIN"/>
    <property type="match status" value="1"/>
</dbReference>